<gene>
    <name evidence="1" type="ORF">POL72_40800</name>
</gene>
<keyword evidence="2" id="KW-1185">Reference proteome</keyword>
<evidence type="ECO:0000313" key="2">
    <source>
        <dbReference type="Proteomes" id="UP001217485"/>
    </source>
</evidence>
<sequence length="103" mass="10237">MAAGVVALDGGVAAARLMGPQRTDGAGRVETDDERVAGSGVEIVLWSLLHDGSEVVACDLGVLGEEGLLAAGVELLRLSLRLVVGLSSSRGPSGTLAGEAARG</sequence>
<dbReference type="EMBL" id="JAQNDK010000005">
    <property type="protein sequence ID" value="MDC0684133.1"/>
    <property type="molecule type" value="Genomic_DNA"/>
</dbReference>
<dbReference type="RefSeq" id="WP_272102260.1">
    <property type="nucleotide sequence ID" value="NZ_JAQNDK010000005.1"/>
</dbReference>
<accession>A0ABT5CCH4</accession>
<dbReference type="Proteomes" id="UP001217485">
    <property type="component" value="Unassembled WGS sequence"/>
</dbReference>
<comment type="caution">
    <text evidence="1">The sequence shown here is derived from an EMBL/GenBank/DDBJ whole genome shotgun (WGS) entry which is preliminary data.</text>
</comment>
<reference evidence="1 2" key="1">
    <citation type="submission" date="2023-01" db="EMBL/GenBank/DDBJ databases">
        <title>Minimal conservation of predation-associated metabolite biosynthetic gene clusters underscores biosynthetic potential of Myxococcota including descriptions for ten novel species: Archangium lansinium sp. nov., Myxococcus landrumus sp. nov., Nannocystis bai.</title>
        <authorList>
            <person name="Ahearne A."/>
            <person name="Stevens C."/>
            <person name="Dowd S."/>
        </authorList>
    </citation>
    <scope>NUCLEOTIDE SEQUENCE [LARGE SCALE GENOMIC DNA]</scope>
    <source>
        <strain evidence="1 2">WIWO2</strain>
    </source>
</reference>
<evidence type="ECO:0000313" key="1">
    <source>
        <dbReference type="EMBL" id="MDC0684133.1"/>
    </source>
</evidence>
<name>A0ABT5CCH4_9BACT</name>
<proteinExistence type="predicted"/>
<organism evidence="1 2">
    <name type="scientific">Sorangium atrum</name>
    <dbReference type="NCBI Taxonomy" id="2995308"/>
    <lineage>
        <taxon>Bacteria</taxon>
        <taxon>Pseudomonadati</taxon>
        <taxon>Myxococcota</taxon>
        <taxon>Polyangia</taxon>
        <taxon>Polyangiales</taxon>
        <taxon>Polyangiaceae</taxon>
        <taxon>Sorangium</taxon>
    </lineage>
</organism>
<protein>
    <submittedName>
        <fullName evidence="1">Uncharacterized protein</fullName>
    </submittedName>
</protein>